<accession>A0ACA9S452</accession>
<protein>
    <submittedName>
        <fullName evidence="1">30252_t:CDS:1</fullName>
    </submittedName>
</protein>
<organism evidence="1 2">
    <name type="scientific">Racocetra persica</name>
    <dbReference type="NCBI Taxonomy" id="160502"/>
    <lineage>
        <taxon>Eukaryota</taxon>
        <taxon>Fungi</taxon>
        <taxon>Fungi incertae sedis</taxon>
        <taxon>Mucoromycota</taxon>
        <taxon>Glomeromycotina</taxon>
        <taxon>Glomeromycetes</taxon>
        <taxon>Diversisporales</taxon>
        <taxon>Gigasporaceae</taxon>
        <taxon>Racocetra</taxon>
    </lineage>
</organism>
<feature type="non-terminal residue" evidence="1">
    <location>
        <position position="1"/>
    </location>
</feature>
<proteinExistence type="predicted"/>
<evidence type="ECO:0000313" key="1">
    <source>
        <dbReference type="EMBL" id="CAG8824251.1"/>
    </source>
</evidence>
<gene>
    <name evidence="1" type="ORF">RPERSI_LOCUS26198</name>
</gene>
<keyword evidence="2" id="KW-1185">Reference proteome</keyword>
<reference evidence="1" key="1">
    <citation type="submission" date="2021-06" db="EMBL/GenBank/DDBJ databases">
        <authorList>
            <person name="Kallberg Y."/>
            <person name="Tangrot J."/>
            <person name="Rosling A."/>
        </authorList>
    </citation>
    <scope>NUCLEOTIDE SEQUENCE</scope>
    <source>
        <strain evidence="1">MA461A</strain>
    </source>
</reference>
<name>A0ACA9S452_9GLOM</name>
<dbReference type="Proteomes" id="UP000789920">
    <property type="component" value="Unassembled WGS sequence"/>
</dbReference>
<dbReference type="EMBL" id="CAJVQC010088669">
    <property type="protein sequence ID" value="CAG8824251.1"/>
    <property type="molecule type" value="Genomic_DNA"/>
</dbReference>
<evidence type="ECO:0000313" key="2">
    <source>
        <dbReference type="Proteomes" id="UP000789920"/>
    </source>
</evidence>
<sequence>KKKYFTSIVQNLCLVGLKLECVENMLVKGVKKLKVELAKM</sequence>
<comment type="caution">
    <text evidence="1">The sequence shown here is derived from an EMBL/GenBank/DDBJ whole genome shotgun (WGS) entry which is preliminary data.</text>
</comment>